<feature type="transmembrane region" description="Helical" evidence="8">
    <location>
        <begin position="93"/>
        <end position="113"/>
    </location>
</feature>
<evidence type="ECO:0000256" key="5">
    <source>
        <dbReference type="ARBA" id="ARBA00022692"/>
    </source>
</evidence>
<comment type="caution">
    <text evidence="9">The sequence shown here is derived from an EMBL/GenBank/DDBJ whole genome shotgun (WGS) entry which is preliminary data.</text>
</comment>
<dbReference type="FunFam" id="1.10.3470.10:FF:000001">
    <property type="entry name" value="Vitamin B12 ABC transporter permease BtuC"/>
    <property type="match status" value="1"/>
</dbReference>
<gene>
    <name evidence="9" type="ORF">E0L93_05980</name>
</gene>
<accession>A0A4R1BLS9</accession>
<keyword evidence="3" id="KW-0813">Transport</keyword>
<dbReference type="GO" id="GO:0033214">
    <property type="term" value="P:siderophore-iron import into cell"/>
    <property type="evidence" value="ECO:0007669"/>
    <property type="project" value="TreeGrafter"/>
</dbReference>
<dbReference type="GO" id="GO:0022857">
    <property type="term" value="F:transmembrane transporter activity"/>
    <property type="evidence" value="ECO:0007669"/>
    <property type="project" value="InterPro"/>
</dbReference>
<feature type="transmembrane region" description="Helical" evidence="8">
    <location>
        <begin position="153"/>
        <end position="173"/>
    </location>
</feature>
<comment type="subcellular location">
    <subcellularLocation>
        <location evidence="1">Cell membrane</location>
        <topology evidence="1">Multi-pass membrane protein</topology>
    </subcellularLocation>
</comment>
<dbReference type="InterPro" id="IPR000522">
    <property type="entry name" value="ABC_transptr_permease_BtuC"/>
</dbReference>
<feature type="transmembrane region" description="Helical" evidence="8">
    <location>
        <begin position="312"/>
        <end position="330"/>
    </location>
</feature>
<dbReference type="Gene3D" id="1.10.3470.10">
    <property type="entry name" value="ABC transporter involved in vitamin B12 uptake, BtuC"/>
    <property type="match status" value="1"/>
</dbReference>
<protein>
    <submittedName>
        <fullName evidence="9">Iron ABC transporter permease</fullName>
    </submittedName>
</protein>
<keyword evidence="6 8" id="KW-1133">Transmembrane helix</keyword>
<keyword evidence="5 8" id="KW-0812">Transmembrane</keyword>
<sequence>MRSSRPGIWAFWIGASLAALAGVSVLALGTGPSWLPPGEVVRALLGGGEGPSAAIVNDIRLPRIALGALVGCALGISGAAMQGVFRNPMADPYIIGISPGAALGAVVAVASGVSVSVLGLSAISLAAFAGALLAALTVMTLARRGSLFPVADLLLVGIAVGAFASAVYSLLALTLADSRIAAVFYWLLGSLSAADWDRVLATLPYLAVVAAVLLSMARQLDVFALGEEEAGYLGIRVERMKLIVVGAASLGAAAAVAVSGVIGFVGLIVPHLARLVVGPRHALLLPVSGIWGATLLVAADAVARSALAYSEIPVGIITALCGAPFFLYLLKRTRKRGL</sequence>
<evidence type="ECO:0000313" key="10">
    <source>
        <dbReference type="Proteomes" id="UP000295244"/>
    </source>
</evidence>
<dbReference type="AlphaFoldDB" id="A0A4R1BLS9"/>
<dbReference type="EMBL" id="SKBU01000012">
    <property type="protein sequence ID" value="TCJ18287.1"/>
    <property type="molecule type" value="Genomic_DNA"/>
</dbReference>
<keyword evidence="4" id="KW-1003">Cell membrane</keyword>
<evidence type="ECO:0000256" key="8">
    <source>
        <dbReference type="SAM" id="Phobius"/>
    </source>
</evidence>
<evidence type="ECO:0000256" key="2">
    <source>
        <dbReference type="ARBA" id="ARBA00007935"/>
    </source>
</evidence>
<dbReference type="GO" id="GO:0005886">
    <property type="term" value="C:plasma membrane"/>
    <property type="evidence" value="ECO:0007669"/>
    <property type="project" value="UniProtKB-SubCell"/>
</dbReference>
<evidence type="ECO:0000256" key="4">
    <source>
        <dbReference type="ARBA" id="ARBA00022475"/>
    </source>
</evidence>
<dbReference type="PANTHER" id="PTHR30472:SF25">
    <property type="entry name" value="ABC TRANSPORTER PERMEASE PROTEIN MJ0876-RELATED"/>
    <property type="match status" value="1"/>
</dbReference>
<evidence type="ECO:0000313" key="9">
    <source>
        <dbReference type="EMBL" id="TCJ18287.1"/>
    </source>
</evidence>
<dbReference type="OrthoDB" id="9782305at2"/>
<keyword evidence="10" id="KW-1185">Reference proteome</keyword>
<dbReference type="InterPro" id="IPR037294">
    <property type="entry name" value="ABC_BtuC-like"/>
</dbReference>
<feature type="transmembrane region" description="Helical" evidence="8">
    <location>
        <begin position="282"/>
        <end position="306"/>
    </location>
</feature>
<evidence type="ECO:0000256" key="1">
    <source>
        <dbReference type="ARBA" id="ARBA00004651"/>
    </source>
</evidence>
<dbReference type="Proteomes" id="UP000295244">
    <property type="component" value="Unassembled WGS sequence"/>
</dbReference>
<feature type="transmembrane region" description="Helical" evidence="8">
    <location>
        <begin position="64"/>
        <end position="81"/>
    </location>
</feature>
<dbReference type="SUPFAM" id="SSF81345">
    <property type="entry name" value="ABC transporter involved in vitamin B12 uptake, BtuC"/>
    <property type="match status" value="1"/>
</dbReference>
<feature type="transmembrane region" description="Helical" evidence="8">
    <location>
        <begin position="240"/>
        <end position="270"/>
    </location>
</feature>
<evidence type="ECO:0000256" key="3">
    <source>
        <dbReference type="ARBA" id="ARBA00022448"/>
    </source>
</evidence>
<organism evidence="9 10">
    <name type="scientific">Rubrobacter taiwanensis</name>
    <dbReference type="NCBI Taxonomy" id="185139"/>
    <lineage>
        <taxon>Bacteria</taxon>
        <taxon>Bacillati</taxon>
        <taxon>Actinomycetota</taxon>
        <taxon>Rubrobacteria</taxon>
        <taxon>Rubrobacterales</taxon>
        <taxon>Rubrobacteraceae</taxon>
        <taxon>Rubrobacter</taxon>
    </lineage>
</organism>
<dbReference type="Pfam" id="PF01032">
    <property type="entry name" value="FecCD"/>
    <property type="match status" value="1"/>
</dbReference>
<keyword evidence="7 8" id="KW-0472">Membrane</keyword>
<dbReference type="CDD" id="cd06550">
    <property type="entry name" value="TM_ABC_iron-siderophores_like"/>
    <property type="match status" value="1"/>
</dbReference>
<feature type="transmembrane region" description="Helical" evidence="8">
    <location>
        <begin position="119"/>
        <end position="141"/>
    </location>
</feature>
<dbReference type="PANTHER" id="PTHR30472">
    <property type="entry name" value="FERRIC ENTEROBACTIN TRANSPORT SYSTEM PERMEASE PROTEIN"/>
    <property type="match status" value="1"/>
</dbReference>
<comment type="similarity">
    <text evidence="2">Belongs to the binding-protein-dependent transport system permease family. FecCD subfamily.</text>
</comment>
<feature type="transmembrane region" description="Helical" evidence="8">
    <location>
        <begin position="7"/>
        <end position="28"/>
    </location>
</feature>
<reference evidence="9 10" key="1">
    <citation type="submission" date="2019-03" db="EMBL/GenBank/DDBJ databases">
        <title>Whole genome sequence of a novel Rubrobacter taiwanensis strain, isolated from Yellowstone National Park.</title>
        <authorList>
            <person name="Freed S."/>
            <person name="Ramaley R.F."/>
            <person name="Kyndt J.A."/>
        </authorList>
    </citation>
    <scope>NUCLEOTIDE SEQUENCE [LARGE SCALE GENOMIC DNA]</scope>
    <source>
        <strain evidence="9 10">Yellowstone</strain>
    </source>
</reference>
<dbReference type="RefSeq" id="WP_132689858.1">
    <property type="nucleotide sequence ID" value="NZ_SKBU01000012.1"/>
</dbReference>
<proteinExistence type="inferred from homology"/>
<evidence type="ECO:0000256" key="7">
    <source>
        <dbReference type="ARBA" id="ARBA00023136"/>
    </source>
</evidence>
<evidence type="ECO:0000256" key="6">
    <source>
        <dbReference type="ARBA" id="ARBA00022989"/>
    </source>
</evidence>
<name>A0A4R1BLS9_9ACTN</name>